<accession>A0ABT6XLV2</accession>
<organism evidence="3 4">
    <name type="scientific">Lysobacter stagni</name>
    <dbReference type="NCBI Taxonomy" id="3045172"/>
    <lineage>
        <taxon>Bacteria</taxon>
        <taxon>Pseudomonadati</taxon>
        <taxon>Pseudomonadota</taxon>
        <taxon>Gammaproteobacteria</taxon>
        <taxon>Lysobacterales</taxon>
        <taxon>Lysobacteraceae</taxon>
        <taxon>Lysobacter</taxon>
    </lineage>
</organism>
<dbReference type="EMBL" id="JASGBI010000002">
    <property type="protein sequence ID" value="MDI9240725.1"/>
    <property type="molecule type" value="Genomic_DNA"/>
</dbReference>
<evidence type="ECO:0000313" key="3">
    <source>
        <dbReference type="EMBL" id="MDI9240725.1"/>
    </source>
</evidence>
<comment type="caution">
    <text evidence="3">The sequence shown here is derived from an EMBL/GenBank/DDBJ whole genome shotgun (WGS) entry which is preliminary data.</text>
</comment>
<reference evidence="3 4" key="1">
    <citation type="submission" date="2023-05" db="EMBL/GenBank/DDBJ databases">
        <title>Lysobacter sp. strain LF1 Genome sequencing and assembly.</title>
        <authorList>
            <person name="Jung Y."/>
        </authorList>
    </citation>
    <scope>NUCLEOTIDE SEQUENCE [LARGE SCALE GENOMIC DNA]</scope>
    <source>
        <strain evidence="3 4">LF1</strain>
    </source>
</reference>
<feature type="region of interest" description="Disordered" evidence="1">
    <location>
        <begin position="1"/>
        <end position="25"/>
    </location>
</feature>
<name>A0ABT6XLV2_9GAMM</name>
<proteinExistence type="predicted"/>
<evidence type="ECO:0000256" key="1">
    <source>
        <dbReference type="SAM" id="MobiDB-lite"/>
    </source>
</evidence>
<keyword evidence="4" id="KW-1185">Reference proteome</keyword>
<dbReference type="InterPro" id="IPR054075">
    <property type="entry name" value="Gp53-like_C"/>
</dbReference>
<dbReference type="RefSeq" id="WP_283214206.1">
    <property type="nucleotide sequence ID" value="NZ_JASGBI010000002.1"/>
</dbReference>
<gene>
    <name evidence="3" type="ORF">QLQ15_17620</name>
</gene>
<sequence length="265" mass="28601">MDRISTPARARDLHGPGKDGFQDGDVFTGRPATEVGAAWMNDFQEAQMRVIEAAMMRGESGNHGLLLDAILWHISHSVSEHAEHFASADALLAHIRDRENPHGVTLDQLGAAPRESPDFTGSPRAPTQATNDNSTLVATTAFVRAAIAAILGESGMLGGFTHSFTQNGWHRDPSGKITQWGRYLGVRREGTGPTITFPVAFPNACLSVAVFDWNRSGGGNGNWEDIDCFIQVTGDPSLTGFSTYVQSPASVADYFEGFFWEATGF</sequence>
<protein>
    <recommendedName>
        <fullName evidence="2">Putative tail fiber protein gp53-like C-terminal domain-containing protein</fullName>
    </recommendedName>
</protein>
<dbReference type="Proteomes" id="UP001321580">
    <property type="component" value="Unassembled WGS sequence"/>
</dbReference>
<evidence type="ECO:0000259" key="2">
    <source>
        <dbReference type="Pfam" id="PF21882"/>
    </source>
</evidence>
<feature type="region of interest" description="Disordered" evidence="1">
    <location>
        <begin position="103"/>
        <end position="131"/>
    </location>
</feature>
<evidence type="ECO:0000313" key="4">
    <source>
        <dbReference type="Proteomes" id="UP001321580"/>
    </source>
</evidence>
<feature type="domain" description="Putative tail fiber protein gp53-like C-terminal" evidence="2">
    <location>
        <begin position="172"/>
        <end position="264"/>
    </location>
</feature>
<dbReference type="Gene3D" id="2.60.40.3940">
    <property type="match status" value="1"/>
</dbReference>
<feature type="compositionally biased region" description="Basic and acidic residues" evidence="1">
    <location>
        <begin position="1"/>
        <end position="21"/>
    </location>
</feature>
<dbReference type="Pfam" id="PF21882">
    <property type="entry name" value="Gp53-like_C"/>
    <property type="match status" value="1"/>
</dbReference>